<accession>X1D4M3</accession>
<dbReference type="AlphaFoldDB" id="X1D4M3"/>
<reference evidence="1" key="1">
    <citation type="journal article" date="2014" name="Front. Microbiol.">
        <title>High frequency of phylogenetically diverse reductive dehalogenase-homologous genes in deep subseafloor sedimentary metagenomes.</title>
        <authorList>
            <person name="Kawai M."/>
            <person name="Futagami T."/>
            <person name="Toyoda A."/>
            <person name="Takaki Y."/>
            <person name="Nishi S."/>
            <person name="Hori S."/>
            <person name="Arai W."/>
            <person name="Tsubouchi T."/>
            <person name="Morono Y."/>
            <person name="Uchiyama I."/>
            <person name="Ito T."/>
            <person name="Fujiyama A."/>
            <person name="Inagaki F."/>
            <person name="Takami H."/>
        </authorList>
    </citation>
    <scope>NUCLEOTIDE SEQUENCE</scope>
    <source>
        <strain evidence="1">Expedition CK06-06</strain>
    </source>
</reference>
<gene>
    <name evidence="1" type="ORF">S01H4_39932</name>
</gene>
<protein>
    <submittedName>
        <fullName evidence="1">Uncharacterized protein</fullName>
    </submittedName>
</protein>
<dbReference type="EMBL" id="BART01021695">
    <property type="protein sequence ID" value="GAH03225.1"/>
    <property type="molecule type" value="Genomic_DNA"/>
</dbReference>
<feature type="non-terminal residue" evidence="1">
    <location>
        <position position="80"/>
    </location>
</feature>
<proteinExistence type="predicted"/>
<sequence length="80" mass="9192">MTTQKKIINTSKRFLTWAKDTYPNKFRNLPKTWIDALHPPRIATQSDKHIYVTLEEAIKLATILIEEGDLALQRDRAAAA</sequence>
<comment type="caution">
    <text evidence="1">The sequence shown here is derived from an EMBL/GenBank/DDBJ whole genome shotgun (WGS) entry which is preliminary data.</text>
</comment>
<evidence type="ECO:0000313" key="1">
    <source>
        <dbReference type="EMBL" id="GAH03225.1"/>
    </source>
</evidence>
<organism evidence="1">
    <name type="scientific">marine sediment metagenome</name>
    <dbReference type="NCBI Taxonomy" id="412755"/>
    <lineage>
        <taxon>unclassified sequences</taxon>
        <taxon>metagenomes</taxon>
        <taxon>ecological metagenomes</taxon>
    </lineage>
</organism>
<name>X1D4M3_9ZZZZ</name>